<protein>
    <recommendedName>
        <fullName evidence="3">Glycosyltransferase</fullName>
    </recommendedName>
</protein>
<evidence type="ECO:0008006" key="3">
    <source>
        <dbReference type="Google" id="ProtNLM"/>
    </source>
</evidence>
<dbReference type="PANTHER" id="PTHR36529">
    <property type="entry name" value="SLL1095 PROTEIN"/>
    <property type="match status" value="1"/>
</dbReference>
<dbReference type="SUPFAM" id="SSF53448">
    <property type="entry name" value="Nucleotide-diphospho-sugar transferases"/>
    <property type="match status" value="1"/>
</dbReference>
<dbReference type="NCBIfam" id="TIGR04282">
    <property type="entry name" value="glyco_like_cofC"/>
    <property type="match status" value="1"/>
</dbReference>
<reference evidence="1 2" key="1">
    <citation type="submission" date="2017-01" db="EMBL/GenBank/DDBJ databases">
        <title>Draft genome sequence of Pseudomonas pachastrellae type strain CCUG 46540T from a deep sea.</title>
        <authorList>
            <person name="Gomila M."/>
            <person name="Mulet M."/>
            <person name="Lalucat J."/>
            <person name="Garcia-Valdes E."/>
        </authorList>
    </citation>
    <scope>NUCLEOTIDE SEQUENCE [LARGE SCALE GENOMIC DNA]</scope>
    <source>
        <strain evidence="1 2">CCUG 46540</strain>
    </source>
</reference>
<gene>
    <name evidence="1" type="ORF">BXT89_09525</name>
</gene>
<dbReference type="AlphaFoldDB" id="A0A1S8DGQ5"/>
<dbReference type="InterPro" id="IPR018641">
    <property type="entry name" value="Trfase_1_rSAM/seldom-assoc"/>
</dbReference>
<organism evidence="1 2">
    <name type="scientific">Halopseudomonas pachastrellae</name>
    <dbReference type="NCBI Taxonomy" id="254161"/>
    <lineage>
        <taxon>Bacteria</taxon>
        <taxon>Pseudomonadati</taxon>
        <taxon>Pseudomonadota</taxon>
        <taxon>Gammaproteobacteria</taxon>
        <taxon>Pseudomonadales</taxon>
        <taxon>Pseudomonadaceae</taxon>
        <taxon>Halopseudomonas</taxon>
    </lineage>
</organism>
<dbReference type="Proteomes" id="UP000242847">
    <property type="component" value="Unassembled WGS sequence"/>
</dbReference>
<name>A0A1S8DGQ5_9GAMM</name>
<dbReference type="STRING" id="254161.SAMN05216256_11683"/>
<evidence type="ECO:0000313" key="2">
    <source>
        <dbReference type="Proteomes" id="UP000242847"/>
    </source>
</evidence>
<comment type="caution">
    <text evidence="1">The sequence shown here is derived from an EMBL/GenBank/DDBJ whole genome shotgun (WGS) entry which is preliminary data.</text>
</comment>
<evidence type="ECO:0000313" key="1">
    <source>
        <dbReference type="EMBL" id="ONM44151.1"/>
    </source>
</evidence>
<dbReference type="PANTHER" id="PTHR36529:SF1">
    <property type="entry name" value="GLYCOSYLTRANSFERASE"/>
    <property type="match status" value="1"/>
</dbReference>
<dbReference type="Pfam" id="PF09837">
    <property type="entry name" value="DUF2064"/>
    <property type="match status" value="1"/>
</dbReference>
<keyword evidence="2" id="KW-1185">Reference proteome</keyword>
<accession>A0A1S8DGQ5</accession>
<dbReference type="Gene3D" id="3.90.550.10">
    <property type="entry name" value="Spore Coat Polysaccharide Biosynthesis Protein SpsA, Chain A"/>
    <property type="match status" value="1"/>
</dbReference>
<sequence>MPSRRPLLIFAKAPVSGMVKTRLIPALGAEGACSLYQRLLEHCLQQTADWPSERFLYVDQPAHPELRALAAEHGLPLRRQAEGDLGARMTSAMADFPGGALLIGSDCPALDSRAIAIAGQALLEHDTAIIPSEDGGYVLIGQRQPHPAPFEQMQWSHANVMADTRRRLQSAGLSLWEGEPLWDLDEPADLARLPPALARALRAGDVSR</sequence>
<dbReference type="EMBL" id="MUBC01000017">
    <property type="protein sequence ID" value="ONM44151.1"/>
    <property type="molecule type" value="Genomic_DNA"/>
</dbReference>
<dbReference type="InterPro" id="IPR029044">
    <property type="entry name" value="Nucleotide-diphossugar_trans"/>
</dbReference>
<proteinExistence type="predicted"/>